<reference evidence="7 8" key="1">
    <citation type="submission" date="2015-08" db="EMBL/GenBank/DDBJ databases">
        <authorList>
            <person name="Babu N.S."/>
            <person name="Beckwith C.J."/>
            <person name="Beseler K.G."/>
            <person name="Brison A."/>
            <person name="Carone J.V."/>
            <person name="Caskin T.P."/>
            <person name="Diamond M."/>
            <person name="Durham M.E."/>
            <person name="Foxe J.M."/>
            <person name="Go M."/>
            <person name="Henderson B.A."/>
            <person name="Jones I.B."/>
            <person name="McGettigan J.A."/>
            <person name="Micheletti S.J."/>
            <person name="Nasrallah M.E."/>
            <person name="Ortiz D."/>
            <person name="Piller C.R."/>
            <person name="Privatt S.R."/>
            <person name="Schneider S.L."/>
            <person name="Sharp S."/>
            <person name="Smith T.C."/>
            <person name="Stanton J.D."/>
            <person name="Ullery H.E."/>
            <person name="Wilson R.J."/>
            <person name="Serrano M.G."/>
            <person name="Buck G."/>
            <person name="Lee V."/>
            <person name="Wang Y."/>
            <person name="Carvalho R."/>
            <person name="Voegtly L."/>
            <person name="Shi R."/>
            <person name="Duckworth R."/>
            <person name="Johnson A."/>
            <person name="Loviza R."/>
            <person name="Walstead R."/>
            <person name="Shah Z."/>
            <person name="Kiflezghi M."/>
            <person name="Wade K."/>
            <person name="Ball S.L."/>
            <person name="Bradley K.W."/>
            <person name="Asai D.J."/>
            <person name="Bowman C.A."/>
            <person name="Russell D.A."/>
            <person name="Pope W.H."/>
            <person name="Jacobs-Sera D."/>
            <person name="Hendrix R.W."/>
            <person name="Hatfull G.F."/>
        </authorList>
    </citation>
    <scope>NUCLEOTIDE SEQUENCE [LARGE SCALE GENOMIC DNA]</scope>
    <source>
        <strain evidence="7 8">DSM 27648</strain>
    </source>
</reference>
<feature type="domain" description="PDZ" evidence="6">
    <location>
        <begin position="380"/>
        <end position="466"/>
    </location>
</feature>
<feature type="domain" description="PDZ" evidence="6">
    <location>
        <begin position="268"/>
        <end position="359"/>
    </location>
</feature>
<feature type="region of interest" description="Disordered" evidence="4">
    <location>
        <begin position="29"/>
        <end position="50"/>
    </location>
</feature>
<evidence type="ECO:0000313" key="8">
    <source>
        <dbReference type="Proteomes" id="UP000064967"/>
    </source>
</evidence>
<dbReference type="RefSeq" id="WP_169927475.1">
    <property type="nucleotide sequence ID" value="NZ_CP012333.1"/>
</dbReference>
<gene>
    <name evidence="7" type="ORF">AKJ09_02677</name>
</gene>
<evidence type="ECO:0000313" key="7">
    <source>
        <dbReference type="EMBL" id="AKU96013.1"/>
    </source>
</evidence>
<dbReference type="PANTHER" id="PTHR22939:SF129">
    <property type="entry name" value="SERINE PROTEASE HTRA2, MITOCHONDRIAL"/>
    <property type="match status" value="1"/>
</dbReference>
<dbReference type="EMBL" id="CP012333">
    <property type="protein sequence ID" value="AKU96013.1"/>
    <property type="molecule type" value="Genomic_DNA"/>
</dbReference>
<evidence type="ECO:0000259" key="6">
    <source>
        <dbReference type="PROSITE" id="PS50106"/>
    </source>
</evidence>
<name>A0A0K1PR55_9BACT</name>
<accession>A0A0K1PR55</accession>
<sequence>MVGRVSFHRSSLAVALGVAAAALAPSASAQQAAPTDKPAQAAPPPPAAAAPAAVAEARRLSDAFVAVAERVSPSVVQIDVTSRDEQADQVLRFFGRNQDSPIARGTGSGVVFTTDGAILTNNHVIDHALTINVRFRDGRFLPAKLVGRDPGTDLAVIKVDATGLIAAKFGDSDASRVGEWTVAIGSPFGLGYTVTTGVLSAKGRGGLGMNAIEDYLQTDASINPGNSGGPLCDLNGNVLGVNTMIVGRGSGIGFAVPSNLARRVADQLLKNGRVQRAWIGVGIQDLTPELATAMKVDPRAGALVNYVNDNGPAQKANIKPGDIIAGVGGKKVGDGHELTRETLTHEVGQTVPLEIIRDGKKYGTSAVLAARPEAAVPPLPVQQQGVPQSGLGLSVRDISPQQAAQIGLAAKPLPVITSINPGSPADRAGLKPNDVVIEADGITEPTSAQLAEAAKDGQLLLRVRRRDQTFYAAMRK</sequence>
<dbReference type="GO" id="GO:0006508">
    <property type="term" value="P:proteolysis"/>
    <property type="evidence" value="ECO:0007669"/>
    <property type="project" value="UniProtKB-KW"/>
</dbReference>
<organism evidence="7 8">
    <name type="scientific">Labilithrix luteola</name>
    <dbReference type="NCBI Taxonomy" id="1391654"/>
    <lineage>
        <taxon>Bacteria</taxon>
        <taxon>Pseudomonadati</taxon>
        <taxon>Myxococcota</taxon>
        <taxon>Polyangia</taxon>
        <taxon>Polyangiales</taxon>
        <taxon>Labilitrichaceae</taxon>
        <taxon>Labilithrix</taxon>
    </lineage>
</organism>
<feature type="signal peptide" evidence="5">
    <location>
        <begin position="1"/>
        <end position="29"/>
    </location>
</feature>
<keyword evidence="5" id="KW-0732">Signal</keyword>
<keyword evidence="2 7" id="KW-0645">Protease</keyword>
<evidence type="ECO:0000256" key="3">
    <source>
        <dbReference type="ARBA" id="ARBA00022801"/>
    </source>
</evidence>
<dbReference type="KEGG" id="llu:AKJ09_02677"/>
<dbReference type="PRINTS" id="PR00834">
    <property type="entry name" value="PROTEASES2C"/>
</dbReference>
<evidence type="ECO:0000256" key="4">
    <source>
        <dbReference type="SAM" id="MobiDB-lite"/>
    </source>
</evidence>
<evidence type="ECO:0000256" key="1">
    <source>
        <dbReference type="ARBA" id="ARBA00010541"/>
    </source>
</evidence>
<keyword evidence="8" id="KW-1185">Reference proteome</keyword>
<dbReference type="InterPro" id="IPR009003">
    <property type="entry name" value="Peptidase_S1_PA"/>
</dbReference>
<feature type="compositionally biased region" description="Low complexity" evidence="4">
    <location>
        <begin position="29"/>
        <end position="40"/>
    </location>
</feature>
<dbReference type="InterPro" id="IPR001940">
    <property type="entry name" value="Peptidase_S1C"/>
</dbReference>
<dbReference type="GO" id="GO:0004252">
    <property type="term" value="F:serine-type endopeptidase activity"/>
    <property type="evidence" value="ECO:0007669"/>
    <property type="project" value="InterPro"/>
</dbReference>
<dbReference type="PANTHER" id="PTHR22939">
    <property type="entry name" value="SERINE PROTEASE FAMILY S1C HTRA-RELATED"/>
    <property type="match status" value="1"/>
</dbReference>
<evidence type="ECO:0000256" key="5">
    <source>
        <dbReference type="SAM" id="SignalP"/>
    </source>
</evidence>
<dbReference type="AlphaFoldDB" id="A0A0K1PR55"/>
<dbReference type="Pfam" id="PF13180">
    <property type="entry name" value="PDZ_2"/>
    <property type="match status" value="1"/>
</dbReference>
<keyword evidence="3" id="KW-0378">Hydrolase</keyword>
<comment type="similarity">
    <text evidence="1">Belongs to the peptidase S1C family.</text>
</comment>
<dbReference type="SMART" id="SM00228">
    <property type="entry name" value="PDZ"/>
    <property type="match status" value="2"/>
</dbReference>
<evidence type="ECO:0000256" key="2">
    <source>
        <dbReference type="ARBA" id="ARBA00022670"/>
    </source>
</evidence>
<protein>
    <submittedName>
        <fullName evidence="7">HtrA protease/chaperone protein</fullName>
    </submittedName>
</protein>
<feature type="chain" id="PRO_5005465894" evidence="5">
    <location>
        <begin position="30"/>
        <end position="476"/>
    </location>
</feature>
<dbReference type="Gene3D" id="2.30.42.10">
    <property type="match status" value="2"/>
</dbReference>
<dbReference type="SUPFAM" id="SSF50494">
    <property type="entry name" value="Trypsin-like serine proteases"/>
    <property type="match status" value="1"/>
</dbReference>
<dbReference type="SUPFAM" id="SSF50156">
    <property type="entry name" value="PDZ domain-like"/>
    <property type="match status" value="2"/>
</dbReference>
<dbReference type="Gene3D" id="2.40.10.120">
    <property type="match status" value="1"/>
</dbReference>
<proteinExistence type="inferred from homology"/>
<dbReference type="InterPro" id="IPR041489">
    <property type="entry name" value="PDZ_6"/>
</dbReference>
<dbReference type="Pfam" id="PF17820">
    <property type="entry name" value="PDZ_6"/>
    <property type="match status" value="1"/>
</dbReference>
<dbReference type="Pfam" id="PF13365">
    <property type="entry name" value="Trypsin_2"/>
    <property type="match status" value="1"/>
</dbReference>
<dbReference type="STRING" id="1391654.AKJ09_02677"/>
<dbReference type="InterPro" id="IPR001478">
    <property type="entry name" value="PDZ"/>
</dbReference>
<dbReference type="PROSITE" id="PS50106">
    <property type="entry name" value="PDZ"/>
    <property type="match status" value="2"/>
</dbReference>
<dbReference type="InterPro" id="IPR036034">
    <property type="entry name" value="PDZ_sf"/>
</dbReference>
<dbReference type="Proteomes" id="UP000064967">
    <property type="component" value="Chromosome"/>
</dbReference>